<accession>A0AAU9CXC7</accession>
<feature type="region of interest" description="Disordered" evidence="2">
    <location>
        <begin position="190"/>
        <end position="237"/>
    </location>
</feature>
<dbReference type="KEGG" id="mcau:MIT9_P2258"/>
<evidence type="ECO:0000259" key="3">
    <source>
        <dbReference type="Pfam" id="PF07282"/>
    </source>
</evidence>
<keyword evidence="5" id="KW-1185">Reference proteome</keyword>
<dbReference type="EMBL" id="AP024714">
    <property type="protein sequence ID" value="BCX82672.1"/>
    <property type="molecule type" value="Genomic_DNA"/>
</dbReference>
<dbReference type="Pfam" id="PF07282">
    <property type="entry name" value="Cas12f1-like_TNB"/>
    <property type="match status" value="1"/>
</dbReference>
<dbReference type="GO" id="GO:0003677">
    <property type="term" value="F:DNA binding"/>
    <property type="evidence" value="ECO:0007669"/>
    <property type="project" value="UniProtKB-KW"/>
</dbReference>
<evidence type="ECO:0000256" key="2">
    <source>
        <dbReference type="SAM" id="MobiDB-lite"/>
    </source>
</evidence>
<dbReference type="InterPro" id="IPR010095">
    <property type="entry name" value="Cas12f1-like_TNB"/>
</dbReference>
<keyword evidence="1" id="KW-0238">DNA-binding</keyword>
<name>A0AAU9CXC7_9GAMM</name>
<gene>
    <name evidence="4" type="ORF">MIT9_P2258</name>
</gene>
<feature type="domain" description="Cas12f1-like TNB" evidence="3">
    <location>
        <begin position="81"/>
        <end position="141"/>
    </location>
</feature>
<protein>
    <recommendedName>
        <fullName evidence="3">Cas12f1-like TNB domain-containing protein</fullName>
    </recommendedName>
</protein>
<reference evidence="5" key="1">
    <citation type="journal article" date="2024" name="Int. J. Syst. Evol. Microbiol.">
        <title>Methylomarinovum tepidoasis sp. nov., a moderately thermophilic methanotroph of the family Methylothermaceae isolated from a deep-sea hydrothermal field.</title>
        <authorList>
            <person name="Hirayama H."/>
            <person name="Takaki Y."/>
            <person name="Abe M."/>
            <person name="Miyazaki M."/>
            <person name="Uematsu K."/>
            <person name="Matsui Y."/>
            <person name="Takai K."/>
        </authorList>
    </citation>
    <scope>NUCLEOTIDE SEQUENCE [LARGE SCALE GENOMIC DNA]</scope>
    <source>
        <strain evidence="5">IT-9</strain>
    </source>
</reference>
<organism evidence="4 5">
    <name type="scientific">Methylomarinovum caldicuralii</name>
    <dbReference type="NCBI Taxonomy" id="438856"/>
    <lineage>
        <taxon>Bacteria</taxon>
        <taxon>Pseudomonadati</taxon>
        <taxon>Pseudomonadota</taxon>
        <taxon>Gammaproteobacteria</taxon>
        <taxon>Methylococcales</taxon>
        <taxon>Methylothermaceae</taxon>
        <taxon>Methylomarinovum</taxon>
    </lineage>
</organism>
<sequence>MSKRSQSPSFVLELPLRVDGAADRTLKARFEAARQVYNACLGETLRRLDRMQSSEDWQALFSYRALQKRYGRSIRDRAPSMFLNLLNRKAESAVGKLVEFPTRTTCLSQVCHCGSRHKKPLSQRIHACGCGVVMQRDLYSAFLARCVEGEDLHVGLARKRWPAAEPLLRAAWRQATCNGRGKVPATFGAFRRRSGSSGEGGTAKAEASIPGRDGREAAVVPARTPAFRRGEVQQGEK</sequence>
<dbReference type="AlphaFoldDB" id="A0AAU9CXC7"/>
<feature type="compositionally biased region" description="Basic and acidic residues" evidence="2">
    <location>
        <begin position="228"/>
        <end position="237"/>
    </location>
</feature>
<evidence type="ECO:0000313" key="4">
    <source>
        <dbReference type="EMBL" id="BCX82672.1"/>
    </source>
</evidence>
<evidence type="ECO:0000313" key="5">
    <source>
        <dbReference type="Proteomes" id="UP001321825"/>
    </source>
</evidence>
<evidence type="ECO:0000256" key="1">
    <source>
        <dbReference type="ARBA" id="ARBA00023125"/>
    </source>
</evidence>
<dbReference type="Proteomes" id="UP001321825">
    <property type="component" value="Chromosome"/>
</dbReference>
<proteinExistence type="predicted"/>